<dbReference type="PANTHER" id="PTHR30368:SF2">
    <property type="entry name" value="SULFATE-BINDING PROTEIN"/>
    <property type="match status" value="1"/>
</dbReference>
<keyword evidence="4 7" id="KW-0732">Signal</keyword>
<evidence type="ECO:0000313" key="8">
    <source>
        <dbReference type="EMBL" id="QIK74469.1"/>
    </source>
</evidence>
<reference evidence="8 9" key="1">
    <citation type="submission" date="2020-03" db="EMBL/GenBank/DDBJ databases">
        <title>Nocardioides sp. nov., isolated from fish.</title>
        <authorList>
            <person name="Hyun D.-W."/>
            <person name="Bae J.-W."/>
        </authorList>
    </citation>
    <scope>NUCLEOTIDE SEQUENCE [LARGE SCALE GENOMIC DNA]</scope>
    <source>
        <strain evidence="8 9">HDW12A</strain>
    </source>
</reference>
<protein>
    <submittedName>
        <fullName evidence="8">Sulfate ABC transporter substrate-binding protein</fullName>
    </submittedName>
</protein>
<dbReference type="KEGG" id="npi:G7071_02470"/>
<dbReference type="PANTHER" id="PTHR30368">
    <property type="entry name" value="SULFATE-BINDING PROTEIN"/>
    <property type="match status" value="1"/>
</dbReference>
<evidence type="ECO:0000256" key="3">
    <source>
        <dbReference type="ARBA" id="ARBA00022448"/>
    </source>
</evidence>
<dbReference type="Pfam" id="PF13531">
    <property type="entry name" value="SBP_bac_11"/>
    <property type="match status" value="1"/>
</dbReference>
<organism evidence="8 9">
    <name type="scientific">Nocardioides piscis</name>
    <dbReference type="NCBI Taxonomy" id="2714938"/>
    <lineage>
        <taxon>Bacteria</taxon>
        <taxon>Bacillati</taxon>
        <taxon>Actinomycetota</taxon>
        <taxon>Actinomycetes</taxon>
        <taxon>Propionibacteriales</taxon>
        <taxon>Nocardioidaceae</taxon>
        <taxon>Nocardioides</taxon>
    </lineage>
</organism>
<sequence length="351" mass="36741">MFNPRSGSRPLVAASLTGLLALTACSTASEGASEGTGTSIDLVAYSTPETAYDEITENFSTTDEGEGVEFSTSYGPSGDQSRAVEGGQPADYVNFSLESDVTRLVDAGIVADDWQGGEHEGIVADSVVVIVTRPGNPLGINGWEDIVEPGVEIVSPNPGSSGGARWNLLAAYGHALAVNDGDEKAARDYLVDFFTNAVALPGSARDALTSFTSGVGDVLISYENEAILARQNGEEIDYVVPDETLLIETPGAVTQDAEPAAQAFLDYLYTEEAQASFLKYGYRPVVDGVTGEVEGANDPADPFPTPKTLFTVADDFGGWPAASEKFFADGEDGEPLGLVAEVQQETGKLGE</sequence>
<feature type="compositionally biased region" description="Polar residues" evidence="6">
    <location>
        <begin position="70"/>
        <end position="80"/>
    </location>
</feature>
<feature type="chain" id="PRO_5038686868" evidence="7">
    <location>
        <begin position="29"/>
        <end position="351"/>
    </location>
</feature>
<dbReference type="PROSITE" id="PS51257">
    <property type="entry name" value="PROKAR_LIPOPROTEIN"/>
    <property type="match status" value="1"/>
</dbReference>
<dbReference type="GO" id="GO:0140104">
    <property type="term" value="F:molecular carrier activity"/>
    <property type="evidence" value="ECO:0007669"/>
    <property type="project" value="InterPro"/>
</dbReference>
<dbReference type="AlphaFoldDB" id="A0A6G7YCL6"/>
<name>A0A6G7YCL6_9ACTN</name>
<dbReference type="EMBL" id="CP049866">
    <property type="protein sequence ID" value="QIK74469.1"/>
    <property type="molecule type" value="Genomic_DNA"/>
</dbReference>
<evidence type="ECO:0000256" key="2">
    <source>
        <dbReference type="ARBA" id="ARBA00006099"/>
    </source>
</evidence>
<dbReference type="Gene3D" id="3.40.190.10">
    <property type="entry name" value="Periplasmic binding protein-like II"/>
    <property type="match status" value="2"/>
</dbReference>
<accession>A0A6G7YCL6</accession>
<dbReference type="RefSeq" id="WP_166314502.1">
    <property type="nucleotide sequence ID" value="NZ_CP049866.1"/>
</dbReference>
<proteinExistence type="inferred from homology"/>
<gene>
    <name evidence="8" type="ORF">G7071_02470</name>
</gene>
<evidence type="ECO:0000313" key="9">
    <source>
        <dbReference type="Proteomes" id="UP000502035"/>
    </source>
</evidence>
<comment type="similarity">
    <text evidence="2">Belongs to the prokaryotic sulfate-binding protein family.</text>
</comment>
<comment type="subcellular location">
    <subcellularLocation>
        <location evidence="1">Periplasm</location>
    </subcellularLocation>
</comment>
<feature type="signal peptide" evidence="7">
    <location>
        <begin position="1"/>
        <end position="28"/>
    </location>
</feature>
<evidence type="ECO:0000256" key="1">
    <source>
        <dbReference type="ARBA" id="ARBA00004418"/>
    </source>
</evidence>
<dbReference type="InterPro" id="IPR005669">
    <property type="entry name" value="Thiosulph/SO4-bd"/>
</dbReference>
<dbReference type="GO" id="GO:1902358">
    <property type="term" value="P:sulfate transmembrane transport"/>
    <property type="evidence" value="ECO:0007669"/>
    <property type="project" value="InterPro"/>
</dbReference>
<feature type="region of interest" description="Disordered" evidence="6">
    <location>
        <begin position="61"/>
        <end position="85"/>
    </location>
</feature>
<evidence type="ECO:0000256" key="7">
    <source>
        <dbReference type="SAM" id="SignalP"/>
    </source>
</evidence>
<evidence type="ECO:0000256" key="5">
    <source>
        <dbReference type="ARBA" id="ARBA00022764"/>
    </source>
</evidence>
<evidence type="ECO:0000256" key="4">
    <source>
        <dbReference type="ARBA" id="ARBA00022729"/>
    </source>
</evidence>
<dbReference type="NCBIfam" id="TIGR00971">
    <property type="entry name" value="3a0106s03"/>
    <property type="match status" value="1"/>
</dbReference>
<dbReference type="Proteomes" id="UP000502035">
    <property type="component" value="Chromosome"/>
</dbReference>
<keyword evidence="5" id="KW-0574">Periplasm</keyword>
<dbReference type="SUPFAM" id="SSF53850">
    <property type="entry name" value="Periplasmic binding protein-like II"/>
    <property type="match status" value="1"/>
</dbReference>
<evidence type="ECO:0000256" key="6">
    <source>
        <dbReference type="SAM" id="MobiDB-lite"/>
    </source>
</evidence>
<keyword evidence="9" id="KW-1185">Reference proteome</keyword>
<dbReference type="GO" id="GO:0042597">
    <property type="term" value="C:periplasmic space"/>
    <property type="evidence" value="ECO:0007669"/>
    <property type="project" value="UniProtKB-SubCell"/>
</dbReference>
<keyword evidence="3" id="KW-0813">Transport</keyword>